<dbReference type="GO" id="GO:0070034">
    <property type="term" value="F:telomerase RNA binding"/>
    <property type="evidence" value="ECO:0007669"/>
    <property type="project" value="TreeGrafter"/>
</dbReference>
<dbReference type="InterPro" id="IPR001680">
    <property type="entry name" value="WD40_rpt"/>
</dbReference>
<feature type="repeat" description="WD" evidence="3">
    <location>
        <begin position="1884"/>
        <end position="1925"/>
    </location>
</feature>
<dbReference type="PANTHER" id="PTHR44791">
    <property type="entry name" value="TELOMERASE PROTEIN COMPONENT 1 TEP1"/>
    <property type="match status" value="1"/>
</dbReference>
<dbReference type="GO" id="GO:0003720">
    <property type="term" value="F:telomerase activity"/>
    <property type="evidence" value="ECO:0007669"/>
    <property type="project" value="TreeGrafter"/>
</dbReference>
<proteinExistence type="predicted"/>
<comment type="caution">
    <text evidence="6">The sequence shown here is derived from an EMBL/GenBank/DDBJ whole genome shotgun (WGS) entry which is preliminary data.</text>
</comment>
<evidence type="ECO:0000256" key="3">
    <source>
        <dbReference type="PROSITE-ProRule" id="PRU00221"/>
    </source>
</evidence>
<dbReference type="Gene3D" id="3.40.50.410">
    <property type="entry name" value="von Willebrand factor, type A domain"/>
    <property type="match status" value="1"/>
</dbReference>
<dbReference type="InterPro" id="IPR056884">
    <property type="entry name" value="NPHP3-like_N"/>
</dbReference>
<dbReference type="PROSITE" id="PS50082">
    <property type="entry name" value="WD_REPEATS_2"/>
    <property type="match status" value="12"/>
</dbReference>
<evidence type="ECO:0000256" key="1">
    <source>
        <dbReference type="ARBA" id="ARBA00022574"/>
    </source>
</evidence>
<dbReference type="Pfam" id="PF25469">
    <property type="entry name" value="WHD_NWD1"/>
    <property type="match status" value="1"/>
</dbReference>
<dbReference type="CDD" id="cd00200">
    <property type="entry name" value="WD40"/>
    <property type="match status" value="2"/>
</dbReference>
<sequence length="2771" mass="309525">MSVDSSKGALSSTNSLLSKWSVDVGSSKYGTALSGSMLSTSLLTLKSTTTKTTVSASTTVPDSPQRKRKTVTGGKAESIEKKKLKEVNGTQMSLTNPLLQSNLIGPSTEVKESKLSLLGKYSGGLLTTTVSGCGSLNKLSGSLGPSNQSSHQTSQSTNSYLRSGQSKITSFPSGMTLSHQSGVTSFGLTCGLKSTLSTNSSLGTTAESGRLKSSGLGTNGSSMLPGMIKSPTDMTPRFSIDNKQNLKRKLDESKSKAESKVDLQKHEVPQPQYDLRDQVPKDREIEISKFIPPEKDVSLLIGSVKLHDINGMKFALVNAVSGSLICQPNFQDQNDTTRVALSSMSENLVSYDPEFVLKVALYTRKSLNIRTTANFLLALAAKIHPCRPYLRKYFSAAIALPSDWIEVAEIYQTFGDKSLHLGSIPSALRRVMIAKFPDFDKYQLAKYNKESSKKKKKKKMKKSKSEEGGGEAGLGHSQHQLGTAARGRGYVSRGTGPSRGRGRVHRSFDTPNVKQLFDSDSSSDSDNEIDDMKLQELFTEVVKDDEETPEQLQKIGFTLKQLIRKLHIVEPVEHVMCLIGKKYPRTMEEFYKSRLPGMWEEERSGKRMKLPIPETWETQVSLKGNKASTWEELIDHKKLPFMAMLRNLRNLIKAGISEKHHNWVIKKLTEEGAVVNSKQFPFRFFSAYEVLNQLVKEYEESQKAIIEEAESKAFNDTASTVTRGRGRGRGRGHTGEKNWWIDRMKKRKEQKTKPKETPYDTRLINRYLKALDTAVKIATTYNVQPIRGKTIILCDVGTNMDIPCTAARGLGKPKTMREVGVLLGLMCKYSCEDCTFIIFDWKKKAYTEVKLEKGTILDNMAVVLNMDLTKSNYLYSESEFDKGLPIQFLMDRLRDRDQIDNLLLMTGGSDTEDQQQVMVSFLVRYREIVNPGLLYVNVSFAGKGCGFSTSIKPEHDNNIYISGFSDQILRFIAERGDSGQLTHVEKIDEAFDLKPLPPTVQERLLKPAPKVKPPTPLPIFINKPSWRSLRVFISSTFRDMHGERDLLTRFVFPELRALGKNHFINVYEVDLRWGVTEEETRSYRTLELCLTEVMKSQLFIGILGERCGWVPDEYIVPNTSEFDWVREYPKGASVTELEIYLGALSDLNEKKEKAFFYFRDSTFEREVPKEFLPDFCSENEHNKIKMVELKNNIRNSGMEIYESYPCSWGGVADGKPMVKGLEQFGSRVINNLWTAIQKIYPDEGAILDEAQHITQLHEAFVQSHRNAFVGRKTMIKNCIKLITDLRTGIIMLHGKPGTGKSALLASLVHEYVESESCESSATVITHVVGAAPGSTNILATLRRICYELNARFGLQTTVPEDFKNIVGKFVEILAESAKQCLSPLVLFMDGLDMMEEVHQPHNMEWLPTTIPWNVVLVFTSLEGGKIFKSLKRLKIEEMFVPALDMWDKAEMVRNSLAVHRKILDESPFNNQLKILLSKKEGNMPLFLKLACEELRVFGLYEKMNSKLKSLPQTVPVLLQEIISRLESDLGKDIVSTALSLLVCARDGLEVGELHDLLSLHSIMGSEKPKVMEIVNMQLTPENMLPYAVFSYLERALHTFLNPTDAWNSRLCLAHAEINNAVRHRYLKGAAAMEEELLLHRLLAGYFYQQADPHRNGSWNGKNLRALKELPYHLAQSGSFQVLETVVCSMRFVYAKCMMGMAPNLMEDYQPQDVGKSLEREQLKFIMKTRVEEYKSFVSRNFHILTSHPALTWQQASNEPASSAPALDMRTILGSPTLQPDQTCYMEWVSKPVQADPCFLTISNLHEPMTCVDIMPDNMYFACGGLDCMVYLYELNTGKEVRTFRGHADVISDICFAGTTRLCSTSLDTTVSIWDVHDGHRLHVLKGHQRRVNSCASDISGKLLVTGSWDCTAKVWSVDKGEQLCFFRVGSPVNCVSFHPEGHLIVTGSWDSSLRIWDVLNRTRTAVLRGHKSSVRDVAYSPSGRHLASAALDGDVKLWAAQTGAQVGNIHGHSLPINKIIFSPTGKELITVSDDHKIKVWSGHLGKQVPCIGDESFGPAMSVAIAPDGQSIAVGYHEGDVRIFDILTGMMEKKHTAHKASIRCIKYIGGGAAIITGSDDTNVRVFDCELKGKMYEMVNHSKPVLCIDATPKYIAIASEDFTCSIYDNPLQYPFSKKNAVNLLVTLKCHLGPVTSCTFNSDGTKLATASRDMSVKIWDLLKVCLDETSEPDLVLNDCHLDWISDCKWSNTGDFLITSSSDFNLKVWDIKSGKEKNKLVGHMSAINHISYSHGCVVSTCSDGSVKVWSHKGMEITTLYGHTQRVNGCDMFVSVSGTGKEEDTKEENADWASWAETAADLDPKMAKKDVKLEDVMVVTCGDDGTVRVWHPLQANELACLTGHCDKVTAIASDTTGHLCSASLDRSVKLWSPDLSHEHLLGSHDAPVTFVATALDGSDAGLITGSRDGVLKLWADVSDESLSKTDIRLTCVMSIKTHDKSVNCGCFIGTDGLQFVTGSDDGTMILWEVVKHTHATYSLKKKLKYLVGRPVSDVIWNHLRPANREVFFSCDWSGAVKAWNTQQNTSITDFNLPSANKQDRTWPLRLYIPEANRLTVAYMDEYVRMFDISRVYQGTGKSMQILKDWQVKSSDVDVGIPAHKKPPLWILDVTGSNTTFWAVDSLGQISCLQDLNQTAKRIHGKAVTNILEYKDLLFTASDDKTLKVWNKDLKQVGQFFCPSPVTCMILFAQPTCFSVPLVYGDQLGNVHFISWKTGIS</sequence>
<dbReference type="InterPro" id="IPR015943">
    <property type="entry name" value="WD40/YVTN_repeat-like_dom_sf"/>
</dbReference>
<dbReference type="InterPro" id="IPR019775">
    <property type="entry name" value="WD40_repeat_CS"/>
</dbReference>
<evidence type="ECO:0000256" key="4">
    <source>
        <dbReference type="SAM" id="MobiDB-lite"/>
    </source>
</evidence>
<feature type="repeat" description="WD" evidence="3">
    <location>
        <begin position="2009"/>
        <end position="2041"/>
    </location>
</feature>
<dbReference type="Pfam" id="PF13271">
    <property type="entry name" value="DUF4062"/>
    <property type="match status" value="1"/>
</dbReference>
<evidence type="ECO:0000259" key="5">
    <source>
        <dbReference type="PROSITE" id="PS50988"/>
    </source>
</evidence>
<feature type="repeat" description="WD" evidence="3">
    <location>
        <begin position="2490"/>
        <end position="2524"/>
    </location>
</feature>
<dbReference type="PROSITE" id="PS50294">
    <property type="entry name" value="WD_REPEATS_REGION"/>
    <property type="match status" value="6"/>
</dbReference>
<dbReference type="Gene3D" id="2.130.10.10">
    <property type="entry name" value="YVTN repeat-like/Quinoprotein amine dehydrogenase"/>
    <property type="match status" value="6"/>
</dbReference>
<feature type="repeat" description="WD" evidence="3">
    <location>
        <begin position="2094"/>
        <end position="2126"/>
    </location>
</feature>
<feature type="repeat" description="WD" evidence="3">
    <location>
        <begin position="2234"/>
        <end position="2275"/>
    </location>
</feature>
<dbReference type="Pfam" id="PF25048">
    <property type="entry name" value="Beta-prop_TEP1_C"/>
    <property type="match status" value="1"/>
</dbReference>
<feature type="compositionally biased region" description="Low complexity" evidence="4">
    <location>
        <begin position="51"/>
        <end position="60"/>
    </location>
</feature>
<dbReference type="PROSITE" id="PS00678">
    <property type="entry name" value="WD_REPEATS_1"/>
    <property type="match status" value="4"/>
</dbReference>
<feature type="repeat" description="WD" evidence="3">
    <location>
        <begin position="1932"/>
        <end position="1966"/>
    </location>
</feature>
<feature type="region of interest" description="Disordered" evidence="4">
    <location>
        <begin position="51"/>
        <end position="77"/>
    </location>
</feature>
<keyword evidence="1 3" id="KW-0853">WD repeat</keyword>
<dbReference type="InterPro" id="IPR003593">
    <property type="entry name" value="AAA+_ATPase"/>
</dbReference>
<dbReference type="GO" id="GO:0000722">
    <property type="term" value="P:telomere maintenance via recombination"/>
    <property type="evidence" value="ECO:0007669"/>
    <property type="project" value="TreeGrafter"/>
</dbReference>
<dbReference type="SMART" id="SM00320">
    <property type="entry name" value="WD40"/>
    <property type="match status" value="18"/>
</dbReference>
<feature type="region of interest" description="Disordered" evidence="4">
    <location>
        <begin position="199"/>
        <end position="242"/>
    </location>
</feature>
<dbReference type="InterPro" id="IPR057588">
    <property type="entry name" value="NWD1/2-like_WH"/>
</dbReference>
<dbReference type="PROSITE" id="PS50988">
    <property type="entry name" value="TROVE"/>
    <property type="match status" value="1"/>
</dbReference>
<dbReference type="GO" id="GO:0005697">
    <property type="term" value="C:telomerase holoenzyme complex"/>
    <property type="evidence" value="ECO:0007669"/>
    <property type="project" value="TreeGrafter"/>
</dbReference>
<dbReference type="Proteomes" id="UP001195483">
    <property type="component" value="Unassembled WGS sequence"/>
</dbReference>
<evidence type="ECO:0000256" key="2">
    <source>
        <dbReference type="ARBA" id="ARBA00022737"/>
    </source>
</evidence>
<feature type="region of interest" description="Disordered" evidence="4">
    <location>
        <begin position="450"/>
        <end position="528"/>
    </location>
</feature>
<dbReference type="InterPro" id="IPR045804">
    <property type="entry name" value="DUF5920"/>
</dbReference>
<dbReference type="PRINTS" id="PR00320">
    <property type="entry name" value="GPROTEINBRPT"/>
</dbReference>
<feature type="repeat" description="WD" evidence="3">
    <location>
        <begin position="1967"/>
        <end position="2008"/>
    </location>
</feature>
<dbReference type="InterPro" id="IPR020472">
    <property type="entry name" value="WD40_PAC1"/>
</dbReference>
<gene>
    <name evidence="6" type="ORF">CHS0354_037788</name>
</gene>
<feature type="compositionally biased region" description="Polar residues" evidence="4">
    <location>
        <begin position="160"/>
        <end position="173"/>
    </location>
</feature>
<dbReference type="SUPFAM" id="SSF140864">
    <property type="entry name" value="TROVE domain-like"/>
    <property type="match status" value="1"/>
</dbReference>
<feature type="repeat" description="WD" evidence="3">
    <location>
        <begin position="1843"/>
        <end position="1883"/>
    </location>
</feature>
<dbReference type="InterPro" id="IPR041452">
    <property type="entry name" value="APAF1_C"/>
</dbReference>
<reference evidence="6" key="1">
    <citation type="journal article" date="2021" name="Genome Biol. Evol.">
        <title>A High-Quality Reference Genome for a Parasitic Bivalve with Doubly Uniparental Inheritance (Bivalvia: Unionida).</title>
        <authorList>
            <person name="Smith C.H."/>
        </authorList>
    </citation>
    <scope>NUCLEOTIDE SEQUENCE</scope>
    <source>
        <strain evidence="6">CHS0354</strain>
    </source>
</reference>
<feature type="region of interest" description="Disordered" evidence="4">
    <location>
        <begin position="141"/>
        <end position="173"/>
    </location>
</feature>
<feature type="compositionally biased region" description="Basic residues" evidence="4">
    <location>
        <begin position="452"/>
        <end position="462"/>
    </location>
</feature>
<dbReference type="Pfam" id="PF00400">
    <property type="entry name" value="WD40"/>
    <property type="match status" value="9"/>
</dbReference>
<dbReference type="Pfam" id="PF19334">
    <property type="entry name" value="DUF5920"/>
    <property type="match status" value="1"/>
</dbReference>
<dbReference type="Pfam" id="PF05731">
    <property type="entry name" value="TROVE"/>
    <property type="match status" value="1"/>
</dbReference>
<dbReference type="InterPro" id="IPR056829">
    <property type="entry name" value="Beta-prop_TEP1_2nd"/>
</dbReference>
<dbReference type="Pfam" id="PF24883">
    <property type="entry name" value="NPHP3_N"/>
    <property type="match status" value="1"/>
</dbReference>
<evidence type="ECO:0000313" key="6">
    <source>
        <dbReference type="EMBL" id="KAK3603040.1"/>
    </source>
</evidence>
<dbReference type="Pfam" id="PF17908">
    <property type="entry name" value="APAF1_C"/>
    <property type="match status" value="1"/>
</dbReference>
<reference evidence="6" key="2">
    <citation type="journal article" date="2021" name="Genome Biol. Evol.">
        <title>Developing a high-quality reference genome for a parasitic bivalve with doubly uniparental inheritance (Bivalvia: Unionida).</title>
        <authorList>
            <person name="Smith C.H."/>
        </authorList>
    </citation>
    <scope>NUCLEOTIDE SEQUENCE</scope>
    <source>
        <strain evidence="6">CHS0354</strain>
        <tissue evidence="6">Mantle</tissue>
    </source>
</reference>
<dbReference type="InterPro" id="IPR027417">
    <property type="entry name" value="P-loop_NTPase"/>
</dbReference>
<dbReference type="InterPro" id="IPR008858">
    <property type="entry name" value="TROVE_dom"/>
</dbReference>
<dbReference type="InterPro" id="IPR056828">
    <property type="entry name" value="Beta-prop_TEP1_C"/>
</dbReference>
<feature type="repeat" description="WD" evidence="3">
    <location>
        <begin position="2185"/>
        <end position="2218"/>
    </location>
</feature>
<organism evidence="6 7">
    <name type="scientific">Potamilus streckersoni</name>
    <dbReference type="NCBI Taxonomy" id="2493646"/>
    <lineage>
        <taxon>Eukaryota</taxon>
        <taxon>Metazoa</taxon>
        <taxon>Spiralia</taxon>
        <taxon>Lophotrochozoa</taxon>
        <taxon>Mollusca</taxon>
        <taxon>Bivalvia</taxon>
        <taxon>Autobranchia</taxon>
        <taxon>Heteroconchia</taxon>
        <taxon>Palaeoheterodonta</taxon>
        <taxon>Unionida</taxon>
        <taxon>Unionoidea</taxon>
        <taxon>Unionidae</taxon>
        <taxon>Ambleminae</taxon>
        <taxon>Lampsilini</taxon>
        <taxon>Potamilus</taxon>
    </lineage>
</organism>
<dbReference type="SUPFAM" id="SSF52540">
    <property type="entry name" value="P-loop containing nucleoside triphosphate hydrolases"/>
    <property type="match status" value="1"/>
</dbReference>
<dbReference type="InterPro" id="IPR025139">
    <property type="entry name" value="DUF4062"/>
</dbReference>
<dbReference type="InterPro" id="IPR037214">
    <property type="entry name" value="TROVE_dom_sf"/>
</dbReference>
<dbReference type="InterPro" id="IPR036322">
    <property type="entry name" value="WD40_repeat_dom_sf"/>
</dbReference>
<feature type="repeat" description="WD" evidence="3">
    <location>
        <begin position="2396"/>
        <end position="2427"/>
    </location>
</feature>
<evidence type="ECO:0000313" key="7">
    <source>
        <dbReference type="Proteomes" id="UP001195483"/>
    </source>
</evidence>
<feature type="domain" description="TROVE" evidence="5">
    <location>
        <begin position="297"/>
        <end position="788"/>
    </location>
</feature>
<dbReference type="EMBL" id="JAEAOA010002208">
    <property type="protein sequence ID" value="KAK3603040.1"/>
    <property type="molecule type" value="Genomic_DNA"/>
</dbReference>
<protein>
    <recommendedName>
        <fullName evidence="5">TROVE domain-containing protein</fullName>
    </recommendedName>
</protein>
<dbReference type="InterPro" id="IPR036465">
    <property type="entry name" value="vWFA_dom_sf"/>
</dbReference>
<dbReference type="Gene3D" id="1.25.40.370">
    <property type="match status" value="1"/>
</dbReference>
<feature type="repeat" description="WD" evidence="3">
    <location>
        <begin position="2276"/>
        <end position="2306"/>
    </location>
</feature>
<accession>A0AAE0T4A8</accession>
<dbReference type="SMART" id="SM00382">
    <property type="entry name" value="AAA"/>
    <property type="match status" value="1"/>
</dbReference>
<feature type="compositionally biased region" description="Low complexity" evidence="4">
    <location>
        <begin position="146"/>
        <end position="159"/>
    </location>
</feature>
<name>A0AAE0T4A8_9BIVA</name>
<dbReference type="Pfam" id="PF25047">
    <property type="entry name" value="Beta-prop_TEP1_2nd"/>
    <property type="match status" value="1"/>
</dbReference>
<keyword evidence="2" id="KW-0677">Repeat</keyword>
<dbReference type="Gene3D" id="3.40.50.300">
    <property type="entry name" value="P-loop containing nucleotide triphosphate hydrolases"/>
    <property type="match status" value="1"/>
</dbReference>
<dbReference type="InterPro" id="IPR052652">
    <property type="entry name" value="Telomerase_Complex_Comp"/>
</dbReference>
<keyword evidence="7" id="KW-1185">Reference proteome</keyword>
<reference evidence="6" key="3">
    <citation type="submission" date="2023-05" db="EMBL/GenBank/DDBJ databases">
        <authorList>
            <person name="Smith C.H."/>
        </authorList>
    </citation>
    <scope>NUCLEOTIDE SEQUENCE</scope>
    <source>
        <strain evidence="6">CHS0354</strain>
        <tissue evidence="6">Mantle</tissue>
    </source>
</reference>
<feature type="repeat" description="WD" evidence="3">
    <location>
        <begin position="2436"/>
        <end position="2469"/>
    </location>
</feature>
<dbReference type="SUPFAM" id="SSF50978">
    <property type="entry name" value="WD40 repeat-like"/>
    <property type="match status" value="3"/>
</dbReference>
<dbReference type="PANTHER" id="PTHR44791:SF1">
    <property type="entry name" value="TELOMERASE PROTEIN COMPONENT 1"/>
    <property type="match status" value="1"/>
</dbReference>